<evidence type="ECO:0000313" key="1">
    <source>
        <dbReference type="EMBL" id="CAK8683449.1"/>
    </source>
</evidence>
<protein>
    <submittedName>
        <fullName evidence="1">Uncharacterized protein</fullName>
    </submittedName>
</protein>
<dbReference type="PANTHER" id="PTHR10044">
    <property type="entry name" value="INHIBITOR OF APOPTOSIS"/>
    <property type="match status" value="1"/>
</dbReference>
<evidence type="ECO:0000313" key="2">
    <source>
        <dbReference type="Proteomes" id="UP001642483"/>
    </source>
</evidence>
<dbReference type="EMBL" id="CAWYQH010000097">
    <property type="protein sequence ID" value="CAK8683449.1"/>
    <property type="molecule type" value="Genomic_DNA"/>
</dbReference>
<dbReference type="CDD" id="cd00022">
    <property type="entry name" value="BIR"/>
    <property type="match status" value="1"/>
</dbReference>
<dbReference type="PROSITE" id="PS50143">
    <property type="entry name" value="BIR_REPEAT_2"/>
    <property type="match status" value="1"/>
</dbReference>
<dbReference type="Pfam" id="PF00653">
    <property type="entry name" value="BIR"/>
    <property type="match status" value="1"/>
</dbReference>
<dbReference type="InterPro" id="IPR001370">
    <property type="entry name" value="BIR_rpt"/>
</dbReference>
<accession>A0ABP0FY32</accession>
<dbReference type="SUPFAM" id="SSF57924">
    <property type="entry name" value="Inhibitor of apoptosis (IAP) repeat"/>
    <property type="match status" value="1"/>
</dbReference>
<organism evidence="1 2">
    <name type="scientific">Clavelina lepadiformis</name>
    <name type="common">Light-bulb sea squirt</name>
    <name type="synonym">Ascidia lepadiformis</name>
    <dbReference type="NCBI Taxonomy" id="159417"/>
    <lineage>
        <taxon>Eukaryota</taxon>
        <taxon>Metazoa</taxon>
        <taxon>Chordata</taxon>
        <taxon>Tunicata</taxon>
        <taxon>Ascidiacea</taxon>
        <taxon>Aplousobranchia</taxon>
        <taxon>Clavelinidae</taxon>
        <taxon>Clavelina</taxon>
    </lineage>
</organism>
<keyword evidence="2" id="KW-1185">Reference proteome</keyword>
<proteinExistence type="predicted"/>
<comment type="caution">
    <text evidence="1">The sequence shown here is derived from an EMBL/GenBank/DDBJ whole genome shotgun (WGS) entry which is preliminary data.</text>
</comment>
<reference evidence="1 2" key="1">
    <citation type="submission" date="2024-02" db="EMBL/GenBank/DDBJ databases">
        <authorList>
            <person name="Daric V."/>
            <person name="Darras S."/>
        </authorList>
    </citation>
    <scope>NUCLEOTIDE SEQUENCE [LARGE SCALE GENOMIC DNA]</scope>
</reference>
<dbReference type="InterPro" id="IPR050784">
    <property type="entry name" value="IAP"/>
</dbReference>
<sequence length="180" mass="20847">MNSTQRNRLVTFPCGSPQHLNMREREAHLLTFLREVDNWTAYEVNLSFNELAEAGWYYTEMRDSVECWYCDGRLKTWEPGDEAWREHAKWFPSAIIYYNKKATISFSIGEQKPANRLAVKAGGFLAKKNPGYTSTQPMPPLLNESKECCEVHLLTTTVKLHLNNNSTEGETLRLLVNWNQ</sequence>
<name>A0ABP0FY32_CLALP</name>
<gene>
    <name evidence="1" type="ORF">CVLEPA_LOCUS14522</name>
</gene>
<dbReference type="Gene3D" id="1.10.1170.10">
    <property type="entry name" value="Inhibitor Of Apoptosis Protein (2mihbC-IAP-1), Chain A"/>
    <property type="match status" value="1"/>
</dbReference>
<dbReference type="Proteomes" id="UP001642483">
    <property type="component" value="Unassembled WGS sequence"/>
</dbReference>
<dbReference type="SMART" id="SM00238">
    <property type="entry name" value="BIR"/>
    <property type="match status" value="1"/>
</dbReference>
<dbReference type="PANTHER" id="PTHR10044:SF139">
    <property type="entry name" value="DEATH-ASSOCIATED INHIBITOR OF APOPTOSIS 2"/>
    <property type="match status" value="1"/>
</dbReference>